<dbReference type="EC" id="2.4.-.-" evidence="3"/>
<dbReference type="Gene3D" id="3.40.50.2000">
    <property type="entry name" value="Glycogen Phosphorylase B"/>
    <property type="match status" value="2"/>
</dbReference>
<reference evidence="3 4" key="1">
    <citation type="submission" date="2022-02" db="EMBL/GenBank/DDBJ databases">
        <title>Paenibacillus sp. MBLB1776 Whole Genome Shotgun Sequencing.</title>
        <authorList>
            <person name="Hwang C.Y."/>
            <person name="Cho E.-S."/>
            <person name="Seo M.-J."/>
        </authorList>
    </citation>
    <scope>NUCLEOTIDE SEQUENCE [LARGE SCALE GENOMIC DNA]</scope>
    <source>
        <strain evidence="3 4">MBLB1776</strain>
    </source>
</reference>
<dbReference type="InterPro" id="IPR028098">
    <property type="entry name" value="Glyco_trans_4-like_N"/>
</dbReference>
<dbReference type="SUPFAM" id="SSF53756">
    <property type="entry name" value="UDP-Glycosyltransferase/glycogen phosphorylase"/>
    <property type="match status" value="1"/>
</dbReference>
<feature type="domain" description="Glycosyltransferase subfamily 4-like N-terminal" evidence="2">
    <location>
        <begin position="15"/>
        <end position="178"/>
    </location>
</feature>
<dbReference type="PANTHER" id="PTHR12526:SF630">
    <property type="entry name" value="GLYCOSYLTRANSFERASE"/>
    <property type="match status" value="1"/>
</dbReference>
<dbReference type="KEGG" id="paun:MJA45_24940"/>
<feature type="domain" description="Glycosyl transferase family 1" evidence="1">
    <location>
        <begin position="188"/>
        <end position="338"/>
    </location>
</feature>
<dbReference type="RefSeq" id="WP_315604603.1">
    <property type="nucleotide sequence ID" value="NZ_CP130318.1"/>
</dbReference>
<evidence type="ECO:0000259" key="2">
    <source>
        <dbReference type="Pfam" id="PF13439"/>
    </source>
</evidence>
<gene>
    <name evidence="3" type="ORF">MJA45_24940</name>
</gene>
<dbReference type="GO" id="GO:0016757">
    <property type="term" value="F:glycosyltransferase activity"/>
    <property type="evidence" value="ECO:0007669"/>
    <property type="project" value="UniProtKB-KW"/>
</dbReference>
<keyword evidence="4" id="KW-1185">Reference proteome</keyword>
<keyword evidence="3" id="KW-0808">Transferase</keyword>
<dbReference type="Pfam" id="PF13439">
    <property type="entry name" value="Glyco_transf_4"/>
    <property type="match status" value="1"/>
</dbReference>
<accession>A0AA96RH72</accession>
<organism evidence="3 4">
    <name type="scientific">Paenibacillus aurantius</name>
    <dbReference type="NCBI Taxonomy" id="2918900"/>
    <lineage>
        <taxon>Bacteria</taxon>
        <taxon>Bacillati</taxon>
        <taxon>Bacillota</taxon>
        <taxon>Bacilli</taxon>
        <taxon>Bacillales</taxon>
        <taxon>Paenibacillaceae</taxon>
        <taxon>Paenibacillus</taxon>
    </lineage>
</organism>
<proteinExistence type="predicted"/>
<dbReference type="Proteomes" id="UP001305702">
    <property type="component" value="Chromosome"/>
</dbReference>
<protein>
    <submittedName>
        <fullName evidence="3">Glycosyltransferase</fullName>
        <ecNumber evidence="3">2.4.-.-</ecNumber>
    </submittedName>
</protein>
<dbReference type="Pfam" id="PF00534">
    <property type="entry name" value="Glycos_transf_1"/>
    <property type="match status" value="1"/>
</dbReference>
<evidence type="ECO:0000313" key="4">
    <source>
        <dbReference type="Proteomes" id="UP001305702"/>
    </source>
</evidence>
<dbReference type="PANTHER" id="PTHR12526">
    <property type="entry name" value="GLYCOSYLTRANSFERASE"/>
    <property type="match status" value="1"/>
</dbReference>
<dbReference type="AlphaFoldDB" id="A0AA96RH72"/>
<keyword evidence="3" id="KW-0328">Glycosyltransferase</keyword>
<evidence type="ECO:0000259" key="1">
    <source>
        <dbReference type="Pfam" id="PF00534"/>
    </source>
</evidence>
<sequence>MLKKKVLFLGAFQEPGGEEEVITYLYKHLDRTRFEPFLCGPFRSEFFDKHGIGREEILELDMNGMTDIASMRKLAGYIDRYGIDLVHSHGNRGGLFGRVSTFLSKTRPVSVWTCHLLIEENDYTLSKLRKKIYSNVEYFLSNRMTDHVVTVSNDLQTKYRAHCSSRKITTIHNGIDTTKYYGEKPLADRKKTFTFGFVSRMSKQKGLPYLIEGWKKLTDRYKDADVTLKLVLAGSGEEEQPTKELVRQYGLEDTVTFLGFRKDIPELLNRIDVLVLPSLFEGLPMIVLESLCSGTPVVASRVNGVPEVIEDKHNGRLVTPRHVDELAEAMAYYVEEPDRIALHGARGQELVTGQFTKEAMLNKHAQLYSVLLEERGRAI</sequence>
<dbReference type="InterPro" id="IPR001296">
    <property type="entry name" value="Glyco_trans_1"/>
</dbReference>
<name>A0AA96RH72_9BACL</name>
<evidence type="ECO:0000313" key="3">
    <source>
        <dbReference type="EMBL" id="WNQ10829.1"/>
    </source>
</evidence>
<dbReference type="EMBL" id="CP130318">
    <property type="protein sequence ID" value="WNQ10829.1"/>
    <property type="molecule type" value="Genomic_DNA"/>
</dbReference>